<accession>A0ABW8TW64</accession>
<dbReference type="EMBL" id="JBJHZY010000004">
    <property type="protein sequence ID" value="MFL0269864.1"/>
    <property type="molecule type" value="Genomic_DNA"/>
</dbReference>
<protein>
    <submittedName>
        <fullName evidence="1">Uncharacterized protein</fullName>
    </submittedName>
</protein>
<evidence type="ECO:0000313" key="1">
    <source>
        <dbReference type="EMBL" id="MFL0269864.1"/>
    </source>
</evidence>
<reference evidence="1 2" key="1">
    <citation type="submission" date="2024-11" db="EMBL/GenBank/DDBJ databases">
        <authorList>
            <person name="Heng Y.C."/>
            <person name="Lim A.C.H."/>
            <person name="Lee J.K.Y."/>
            <person name="Kittelmann S."/>
        </authorList>
    </citation>
    <scope>NUCLEOTIDE SEQUENCE [LARGE SCALE GENOMIC DNA]</scope>
    <source>
        <strain evidence="1 2">WILCCON 0202</strain>
    </source>
</reference>
<dbReference type="Proteomes" id="UP001623661">
    <property type="component" value="Unassembled WGS sequence"/>
</dbReference>
<sequence length="414" mass="47247">MDNKNIKKDNFYNMQKVRLDTESLILCLVADYFLIQRRNVPFASALYYILSIAMNNEIYKQNLLRKKNKLDKEGKVIMTNAAKNNTDGNNIQYGNIFNFDKVSLPIDECEVPSNDIHAQSFSIENKLDKEGIEIIRIDDKDKTNENNFQSWIDITINDDKNKTDENNFQSWIDITTNDHKDNTNEDNFQSWIDITTNDHKDNTNKNNFQSWIDIKASDDKDNINENNFQYGKTYYFDKSGLPMDEDDVHRADSECKKIITTCCHMQAPRGFILTDCIPEMCFNLAGLSCIKNPIIQKVTLPACECEHPKQCEIVAGYEIIAVGEVNFSISLPIRPISGFCSTTHSHICCLSTVPINKVISHTCCPKPCANNESCVDWSYAYYCITPAEDNCGPYIGVNMGVALEYTGECECDEE</sequence>
<name>A0ABW8TW64_9CLOT</name>
<organism evidence="1 2">
    <name type="scientific">Candidatus Clostridium radicumherbarum</name>
    <dbReference type="NCBI Taxonomy" id="3381662"/>
    <lineage>
        <taxon>Bacteria</taxon>
        <taxon>Bacillati</taxon>
        <taxon>Bacillota</taxon>
        <taxon>Clostridia</taxon>
        <taxon>Eubacteriales</taxon>
        <taxon>Clostridiaceae</taxon>
        <taxon>Clostridium</taxon>
    </lineage>
</organism>
<comment type="caution">
    <text evidence="1">The sequence shown here is derived from an EMBL/GenBank/DDBJ whole genome shotgun (WGS) entry which is preliminary data.</text>
</comment>
<dbReference type="RefSeq" id="WP_406766485.1">
    <property type="nucleotide sequence ID" value="NZ_JBJHZY010000004.1"/>
</dbReference>
<proteinExistence type="predicted"/>
<keyword evidence="2" id="KW-1185">Reference proteome</keyword>
<gene>
    <name evidence="1" type="ORF">ACJDUH_17450</name>
</gene>
<evidence type="ECO:0000313" key="2">
    <source>
        <dbReference type="Proteomes" id="UP001623661"/>
    </source>
</evidence>